<dbReference type="CDD" id="cd02440">
    <property type="entry name" value="AdoMet_MTases"/>
    <property type="match status" value="1"/>
</dbReference>
<dbReference type="InterPro" id="IPR013216">
    <property type="entry name" value="Methyltransf_11"/>
</dbReference>
<accession>A0A0K1XBF8</accession>
<name>A0A0K1XBF8_9GAMM</name>
<dbReference type="RefSeq" id="WP_053099414.1">
    <property type="nucleotide sequence ID" value="NZ_CP012365.1"/>
</dbReference>
<dbReference type="Proteomes" id="UP000063953">
    <property type="component" value="Chromosome"/>
</dbReference>
<reference evidence="2 3" key="1">
    <citation type="journal article" date="2015" name="Genome Announc.">
        <title>Genome Sequences of Oblitimonas alkaliphila gen. nov. sp. nov. (Proposed), a Novel Bacterium of the Pseudomonadaceae Family.</title>
        <authorList>
            <person name="Lauer A.C."/>
            <person name="Nicholson A.C."/>
            <person name="Humrighouse B.W."/>
            <person name="Emery B."/>
            <person name="Drobish A."/>
            <person name="Juieng P."/>
            <person name="Loparev V."/>
            <person name="McQuiston J.R."/>
        </authorList>
    </citation>
    <scope>NUCLEOTIDE SEQUENCE [LARGE SCALE GENOMIC DNA]</scope>
    <source>
        <strain evidence="2 3">E5571</strain>
    </source>
</reference>
<dbReference type="EMBL" id="CP012365">
    <property type="protein sequence ID" value="AKX58517.1"/>
    <property type="molecule type" value="Genomic_DNA"/>
</dbReference>
<dbReference type="STRING" id="1697053.AKN87_01985"/>
<dbReference type="SUPFAM" id="SSF53335">
    <property type="entry name" value="S-adenosyl-L-methionine-dependent methyltransferases"/>
    <property type="match status" value="1"/>
</dbReference>
<gene>
    <name evidence="2" type="ORF">AKN88_00075</name>
</gene>
<dbReference type="AlphaFoldDB" id="A0A0K1XBF8"/>
<feature type="domain" description="Methyltransferase type 11" evidence="1">
    <location>
        <begin position="65"/>
        <end position="125"/>
    </location>
</feature>
<dbReference type="Gene3D" id="3.40.50.150">
    <property type="entry name" value="Vaccinia Virus protein VP39"/>
    <property type="match status" value="1"/>
</dbReference>
<protein>
    <recommendedName>
        <fullName evidence="1">Methyltransferase type 11 domain-containing protein</fullName>
    </recommendedName>
</protein>
<evidence type="ECO:0000313" key="3">
    <source>
        <dbReference type="Proteomes" id="UP000063953"/>
    </source>
</evidence>
<dbReference type="GO" id="GO:0008757">
    <property type="term" value="F:S-adenosylmethionine-dependent methyltransferase activity"/>
    <property type="evidence" value="ECO:0007669"/>
    <property type="project" value="InterPro"/>
</dbReference>
<evidence type="ECO:0000259" key="1">
    <source>
        <dbReference type="Pfam" id="PF08241"/>
    </source>
</evidence>
<evidence type="ECO:0000313" key="2">
    <source>
        <dbReference type="EMBL" id="AKX58517.1"/>
    </source>
</evidence>
<dbReference type="Pfam" id="PF08241">
    <property type="entry name" value="Methyltransf_11"/>
    <property type="match status" value="1"/>
</dbReference>
<proteinExistence type="predicted"/>
<dbReference type="InterPro" id="IPR029063">
    <property type="entry name" value="SAM-dependent_MTases_sf"/>
</dbReference>
<sequence length="244" mass="27585">MAIDQARSICLRQAWLAQPSTQQLLEDGRAWLQLQLSKHVGSYLVNYRPLFSDFESPVKYQICMAKAQERSAVSVQLIASDQGWPLMPNAVDVVILQHCLEFSAEPDSLLQQAVQCLRPGGHLLIQMVNPLSRSGLQHRWLTRGSQYRAWRLSSMYRHLQGLNMSPELQHWSGFGVCAQRLNCLKFARLQPHLVNRCNLFAGLYCVSARKLVRGDLGPVVQKTAFIQPTLPLVGAATRREKPNK</sequence>
<organism evidence="2 3">
    <name type="scientific">Thiopseudomonas alkaliphila</name>
    <dbReference type="NCBI Taxonomy" id="1697053"/>
    <lineage>
        <taxon>Bacteria</taxon>
        <taxon>Pseudomonadati</taxon>
        <taxon>Pseudomonadota</taxon>
        <taxon>Gammaproteobacteria</taxon>
        <taxon>Pseudomonadales</taxon>
        <taxon>Pseudomonadaceae</taxon>
        <taxon>Thiopseudomonas</taxon>
    </lineage>
</organism>
<keyword evidence="3" id="KW-1185">Reference proteome</keyword>